<keyword evidence="10" id="KW-0234">DNA repair</keyword>
<dbReference type="InterPro" id="IPR011335">
    <property type="entry name" value="Restrct_endonuc-II-like"/>
</dbReference>
<evidence type="ECO:0000256" key="10">
    <source>
        <dbReference type="ARBA" id="ARBA00023204"/>
    </source>
</evidence>
<feature type="domain" description="UvrD-like helicase ATP-binding" evidence="16">
    <location>
        <begin position="22"/>
        <end position="349"/>
    </location>
</feature>
<keyword evidence="5 15" id="KW-0378">Hydrolase</keyword>
<comment type="catalytic activity">
    <reaction evidence="12">
        <text>Couples ATP hydrolysis with the unwinding of duplex DNA by translocating in the 3'-5' direction.</text>
        <dbReference type="EC" id="5.6.2.4"/>
    </reaction>
</comment>
<evidence type="ECO:0000313" key="19">
    <source>
        <dbReference type="Proteomes" id="UP001156666"/>
    </source>
</evidence>
<dbReference type="PROSITE" id="PS51198">
    <property type="entry name" value="UVRD_HELICASE_ATP_BIND"/>
    <property type="match status" value="1"/>
</dbReference>
<evidence type="ECO:0000256" key="13">
    <source>
        <dbReference type="ARBA" id="ARBA00034808"/>
    </source>
</evidence>
<protein>
    <recommendedName>
        <fullName evidence="13">DNA 3'-5' helicase</fullName>
        <ecNumber evidence="13">5.6.2.4</ecNumber>
    </recommendedName>
</protein>
<proteinExistence type="inferred from homology"/>
<keyword evidence="19" id="KW-1185">Reference proteome</keyword>
<dbReference type="Gene3D" id="1.10.10.160">
    <property type="match status" value="1"/>
</dbReference>
<dbReference type="Gene3D" id="3.90.320.10">
    <property type="match status" value="1"/>
</dbReference>
<dbReference type="GO" id="GO:0003677">
    <property type="term" value="F:DNA binding"/>
    <property type="evidence" value="ECO:0007669"/>
    <property type="project" value="UniProtKB-KW"/>
</dbReference>
<keyword evidence="8 15" id="KW-0067">ATP-binding</keyword>
<organism evidence="18 19">
    <name type="scientific">Portibacter lacus</name>
    <dbReference type="NCBI Taxonomy" id="1099794"/>
    <lineage>
        <taxon>Bacteria</taxon>
        <taxon>Pseudomonadati</taxon>
        <taxon>Bacteroidota</taxon>
        <taxon>Saprospiria</taxon>
        <taxon>Saprospirales</taxon>
        <taxon>Haliscomenobacteraceae</taxon>
        <taxon>Portibacter</taxon>
    </lineage>
</organism>
<sequence length="1050" mass="122233">MSTPSSQDPKSIYQSNFKKALATLNNAQRAAVQQTDGAVLVIAGPGTGKTQLLAARIGYILQETDTNPANILALTFTDAGAVAMRKRLLQFIGPEAYNVSIYTFHAFCSKIIQENIEFFGGFYDLQAVSELEQVEILKKIIDDFSPDHVLKRFKGNIYYERKPLLDLFSTIKQEGWDVQELIHFCEGEIEKINDPDNIDFQYKRASGKNAKGDQNWNKIRLAEGKLKKLIAGLNEFKKYERLLAAKERFDYNDMILWVIQKFEEKPELLLEYQERFQYILVDEYQDTNGSQNKLINLLASFWEDPNLFVVGDDDQSIYRFQGANMDNIKEFASKYNPNVVVLENNYRSSQLILDSATKLIEYNSKRLVNEFDGQIKKALIESRNDKNIQIKPHIQVFPNHTQEEIFVANEIIKLHQNGEDLSDVAIIYTKHIFAENIVKYLELHEIPLNIKRRLNVLDTPEVQRILNILSYIEQEGTFLDTANNLLFEILHYEYFGLRARDVGKVAVYCSRRTDDEEDDRSWDGVLTSLETLKKIGVSDPEKMHTVYEMMQAWIGYSKNMTLQVLFERILTEGNIINSVMNSQDRVWRLQLVNTFFDFLKAESVKKPDLNLTDLLEYIDLMKDSDIRLPFEKIISNEKGVNFLTAHGSKGLEFDRVYMIRNESKNWESKRGNNSRFTLPEDWVPDSNVNDVQDDRRLFFVAMTRAKNYLSISYAEASDEGKVLEPSRFITEIEHVDDFVKCDIGNEEILKYKADLMKYRESPIELIDANLVDRILENFSLSVTNLNKYLKCPLTFYFESVLRVPLARNANMGFGKAMHFALEQFFIKIEEDPERRIPPVQDMQAFFGKGMDRTRSHYTLKEYTDLLELGKRTLEAYYTEYVGEWSKPHHYKVEYKVDLTEFNGVPIKGVLDRVDIYQNHIEVTDYKTGKYANSRPKLKPSLGDEDLGGDYWRQIVFYQILLNADPKMEKPMRKGTMDYLEPDDDKFKRAEFEVSDFEIVFVGEQLSSVYQKIKNKEFSKGCNEDDCKWCNFVNNNFALETTLEDFEEEER</sequence>
<evidence type="ECO:0000256" key="11">
    <source>
        <dbReference type="ARBA" id="ARBA00023235"/>
    </source>
</evidence>
<dbReference type="Gene3D" id="3.40.50.300">
    <property type="entry name" value="P-loop containing nucleotide triphosphate hydrolases"/>
    <property type="match status" value="2"/>
</dbReference>
<dbReference type="GO" id="GO:0000725">
    <property type="term" value="P:recombinational repair"/>
    <property type="evidence" value="ECO:0007669"/>
    <property type="project" value="TreeGrafter"/>
</dbReference>
<dbReference type="Proteomes" id="UP001156666">
    <property type="component" value="Unassembled WGS sequence"/>
</dbReference>
<comment type="catalytic activity">
    <reaction evidence="14">
        <text>ATP + H2O = ADP + phosphate + H(+)</text>
        <dbReference type="Rhea" id="RHEA:13065"/>
        <dbReference type="ChEBI" id="CHEBI:15377"/>
        <dbReference type="ChEBI" id="CHEBI:15378"/>
        <dbReference type="ChEBI" id="CHEBI:30616"/>
        <dbReference type="ChEBI" id="CHEBI:43474"/>
        <dbReference type="ChEBI" id="CHEBI:456216"/>
        <dbReference type="EC" id="5.6.2.4"/>
    </reaction>
</comment>
<reference evidence="18" key="1">
    <citation type="journal article" date="2014" name="Int. J. Syst. Evol. Microbiol.">
        <title>Complete genome sequence of Corynebacterium casei LMG S-19264T (=DSM 44701T), isolated from a smear-ripened cheese.</title>
        <authorList>
            <consortium name="US DOE Joint Genome Institute (JGI-PGF)"/>
            <person name="Walter F."/>
            <person name="Albersmeier A."/>
            <person name="Kalinowski J."/>
            <person name="Ruckert C."/>
        </authorList>
    </citation>
    <scope>NUCLEOTIDE SEQUENCE</scope>
    <source>
        <strain evidence="18">NBRC 108769</strain>
    </source>
</reference>
<gene>
    <name evidence="18" type="ORF">GCM10007940_23250</name>
</gene>
<dbReference type="GO" id="GO:0005524">
    <property type="term" value="F:ATP binding"/>
    <property type="evidence" value="ECO:0007669"/>
    <property type="project" value="UniProtKB-UniRule"/>
</dbReference>
<evidence type="ECO:0000256" key="12">
    <source>
        <dbReference type="ARBA" id="ARBA00034617"/>
    </source>
</evidence>
<evidence type="ECO:0000256" key="3">
    <source>
        <dbReference type="ARBA" id="ARBA00022741"/>
    </source>
</evidence>
<evidence type="ECO:0000256" key="2">
    <source>
        <dbReference type="ARBA" id="ARBA00022722"/>
    </source>
</evidence>
<dbReference type="InterPro" id="IPR000212">
    <property type="entry name" value="DNA_helicase_UvrD/REP"/>
</dbReference>
<dbReference type="RefSeq" id="WP_235291379.1">
    <property type="nucleotide sequence ID" value="NZ_BSOH01000014.1"/>
</dbReference>
<dbReference type="EC" id="5.6.2.4" evidence="13"/>
<evidence type="ECO:0000256" key="9">
    <source>
        <dbReference type="ARBA" id="ARBA00023125"/>
    </source>
</evidence>
<accession>A0AA37SPQ2</accession>
<dbReference type="AlphaFoldDB" id="A0AA37SPQ2"/>
<dbReference type="InterPro" id="IPR014017">
    <property type="entry name" value="DNA_helicase_UvrD-like_C"/>
</dbReference>
<dbReference type="PANTHER" id="PTHR11070">
    <property type="entry name" value="UVRD / RECB / PCRA DNA HELICASE FAMILY MEMBER"/>
    <property type="match status" value="1"/>
</dbReference>
<evidence type="ECO:0000256" key="1">
    <source>
        <dbReference type="ARBA" id="ARBA00009922"/>
    </source>
</evidence>
<feature type="binding site" evidence="15">
    <location>
        <begin position="43"/>
        <end position="50"/>
    </location>
    <ligand>
        <name>ATP</name>
        <dbReference type="ChEBI" id="CHEBI:30616"/>
    </ligand>
</feature>
<dbReference type="PROSITE" id="PS51217">
    <property type="entry name" value="UVRD_HELICASE_CTER"/>
    <property type="match status" value="1"/>
</dbReference>
<dbReference type="CDD" id="cd17932">
    <property type="entry name" value="DEXQc_UvrD"/>
    <property type="match status" value="1"/>
</dbReference>
<dbReference type="InterPro" id="IPR011604">
    <property type="entry name" value="PDDEXK-like_dom_sf"/>
</dbReference>
<evidence type="ECO:0000256" key="4">
    <source>
        <dbReference type="ARBA" id="ARBA00022763"/>
    </source>
</evidence>
<dbReference type="Gene3D" id="1.10.486.10">
    <property type="entry name" value="PCRA, domain 4"/>
    <property type="match status" value="1"/>
</dbReference>
<evidence type="ECO:0000256" key="15">
    <source>
        <dbReference type="PROSITE-ProRule" id="PRU00560"/>
    </source>
</evidence>
<comment type="caution">
    <text evidence="18">The sequence shown here is derived from an EMBL/GenBank/DDBJ whole genome shotgun (WGS) entry which is preliminary data.</text>
</comment>
<dbReference type="Pfam" id="PF13361">
    <property type="entry name" value="UvrD_C"/>
    <property type="match status" value="2"/>
</dbReference>
<evidence type="ECO:0000259" key="16">
    <source>
        <dbReference type="PROSITE" id="PS51198"/>
    </source>
</evidence>
<comment type="similarity">
    <text evidence="1">Belongs to the helicase family. UvrD subfamily.</text>
</comment>
<keyword evidence="9" id="KW-0238">DNA-binding</keyword>
<dbReference type="GO" id="GO:0005829">
    <property type="term" value="C:cytosol"/>
    <property type="evidence" value="ECO:0007669"/>
    <property type="project" value="TreeGrafter"/>
</dbReference>
<evidence type="ECO:0000259" key="17">
    <source>
        <dbReference type="PROSITE" id="PS51217"/>
    </source>
</evidence>
<dbReference type="GO" id="GO:0004527">
    <property type="term" value="F:exonuclease activity"/>
    <property type="evidence" value="ECO:0007669"/>
    <property type="project" value="UniProtKB-KW"/>
</dbReference>
<keyword evidence="3 15" id="KW-0547">Nucleotide-binding</keyword>
<dbReference type="GO" id="GO:0043138">
    <property type="term" value="F:3'-5' DNA helicase activity"/>
    <property type="evidence" value="ECO:0007669"/>
    <property type="project" value="UniProtKB-EC"/>
</dbReference>
<evidence type="ECO:0000256" key="7">
    <source>
        <dbReference type="ARBA" id="ARBA00022839"/>
    </source>
</evidence>
<evidence type="ECO:0000313" key="18">
    <source>
        <dbReference type="EMBL" id="GLR17710.1"/>
    </source>
</evidence>
<keyword evidence="2" id="KW-0540">Nuclease</keyword>
<evidence type="ECO:0000256" key="5">
    <source>
        <dbReference type="ARBA" id="ARBA00022801"/>
    </source>
</evidence>
<feature type="domain" description="UvrD-like helicase C-terminal" evidence="17">
    <location>
        <begin position="350"/>
        <end position="650"/>
    </location>
</feature>
<dbReference type="SUPFAM" id="SSF52540">
    <property type="entry name" value="P-loop containing nucleoside triphosphate hydrolases"/>
    <property type="match status" value="1"/>
</dbReference>
<keyword evidence="6 15" id="KW-0347">Helicase</keyword>
<evidence type="ECO:0000256" key="6">
    <source>
        <dbReference type="ARBA" id="ARBA00022806"/>
    </source>
</evidence>
<reference evidence="18" key="2">
    <citation type="submission" date="2023-01" db="EMBL/GenBank/DDBJ databases">
        <title>Draft genome sequence of Portibacter lacus strain NBRC 108769.</title>
        <authorList>
            <person name="Sun Q."/>
            <person name="Mori K."/>
        </authorList>
    </citation>
    <scope>NUCLEOTIDE SEQUENCE</scope>
    <source>
        <strain evidence="18">NBRC 108769</strain>
    </source>
</reference>
<dbReference type="Pfam" id="PF12705">
    <property type="entry name" value="PDDEXK_1"/>
    <property type="match status" value="1"/>
</dbReference>
<dbReference type="InterPro" id="IPR013986">
    <property type="entry name" value="DExx_box_DNA_helicase_dom_sf"/>
</dbReference>
<dbReference type="SUPFAM" id="SSF52980">
    <property type="entry name" value="Restriction endonuclease-like"/>
    <property type="match status" value="1"/>
</dbReference>
<evidence type="ECO:0000256" key="8">
    <source>
        <dbReference type="ARBA" id="ARBA00022840"/>
    </source>
</evidence>
<dbReference type="InterPro" id="IPR014016">
    <property type="entry name" value="UvrD-like_ATP-bd"/>
</dbReference>
<dbReference type="Pfam" id="PF00580">
    <property type="entry name" value="UvrD-helicase"/>
    <property type="match status" value="1"/>
</dbReference>
<dbReference type="InterPro" id="IPR027417">
    <property type="entry name" value="P-loop_NTPase"/>
</dbReference>
<name>A0AA37SPQ2_9BACT</name>
<keyword evidence="4" id="KW-0227">DNA damage</keyword>
<dbReference type="EMBL" id="BSOH01000014">
    <property type="protein sequence ID" value="GLR17710.1"/>
    <property type="molecule type" value="Genomic_DNA"/>
</dbReference>
<evidence type="ECO:0000256" key="14">
    <source>
        <dbReference type="ARBA" id="ARBA00048988"/>
    </source>
</evidence>
<keyword evidence="11" id="KW-0413">Isomerase</keyword>
<dbReference type="InterPro" id="IPR038726">
    <property type="entry name" value="PDDEXK_AddAB-type"/>
</dbReference>
<keyword evidence="7" id="KW-0269">Exonuclease</keyword>
<dbReference type="PANTHER" id="PTHR11070:SF63">
    <property type="entry name" value="DNA HELICASE IV"/>
    <property type="match status" value="1"/>
</dbReference>